<evidence type="ECO:0000313" key="2">
    <source>
        <dbReference type="Proteomes" id="UP000054248"/>
    </source>
</evidence>
<organism evidence="1 2">
    <name type="scientific">Tulasnella calospora MUT 4182</name>
    <dbReference type="NCBI Taxonomy" id="1051891"/>
    <lineage>
        <taxon>Eukaryota</taxon>
        <taxon>Fungi</taxon>
        <taxon>Dikarya</taxon>
        <taxon>Basidiomycota</taxon>
        <taxon>Agaricomycotina</taxon>
        <taxon>Agaricomycetes</taxon>
        <taxon>Cantharellales</taxon>
        <taxon>Tulasnellaceae</taxon>
        <taxon>Tulasnella</taxon>
    </lineage>
</organism>
<evidence type="ECO:0000313" key="1">
    <source>
        <dbReference type="EMBL" id="KIO27150.1"/>
    </source>
</evidence>
<dbReference type="AlphaFoldDB" id="A0A0C3QAA4"/>
<gene>
    <name evidence="1" type="ORF">M407DRAFT_193709</name>
</gene>
<proteinExistence type="predicted"/>
<reference evidence="2" key="2">
    <citation type="submission" date="2015-01" db="EMBL/GenBank/DDBJ databases">
        <title>Evolutionary Origins and Diversification of the Mycorrhizal Mutualists.</title>
        <authorList>
            <consortium name="DOE Joint Genome Institute"/>
            <consortium name="Mycorrhizal Genomics Consortium"/>
            <person name="Kohler A."/>
            <person name="Kuo A."/>
            <person name="Nagy L.G."/>
            <person name="Floudas D."/>
            <person name="Copeland A."/>
            <person name="Barry K.W."/>
            <person name="Cichocki N."/>
            <person name="Veneault-Fourrey C."/>
            <person name="LaButti K."/>
            <person name="Lindquist E.A."/>
            <person name="Lipzen A."/>
            <person name="Lundell T."/>
            <person name="Morin E."/>
            <person name="Murat C."/>
            <person name="Riley R."/>
            <person name="Ohm R."/>
            <person name="Sun H."/>
            <person name="Tunlid A."/>
            <person name="Henrissat B."/>
            <person name="Grigoriev I.V."/>
            <person name="Hibbett D.S."/>
            <person name="Martin F."/>
        </authorList>
    </citation>
    <scope>NUCLEOTIDE SEQUENCE [LARGE SCALE GENOMIC DNA]</scope>
    <source>
        <strain evidence="2">MUT 4182</strain>
    </source>
</reference>
<accession>A0A0C3QAA4</accession>
<keyword evidence="2" id="KW-1185">Reference proteome</keyword>
<protein>
    <submittedName>
        <fullName evidence="1">Uncharacterized protein</fullName>
    </submittedName>
</protein>
<reference evidence="1 2" key="1">
    <citation type="submission" date="2014-04" db="EMBL/GenBank/DDBJ databases">
        <authorList>
            <consortium name="DOE Joint Genome Institute"/>
            <person name="Kuo A."/>
            <person name="Girlanda M."/>
            <person name="Perotto S."/>
            <person name="Kohler A."/>
            <person name="Nagy L.G."/>
            <person name="Floudas D."/>
            <person name="Copeland A."/>
            <person name="Barry K.W."/>
            <person name="Cichocki N."/>
            <person name="Veneault-Fourrey C."/>
            <person name="LaButti K."/>
            <person name="Lindquist E.A."/>
            <person name="Lipzen A."/>
            <person name="Lundell T."/>
            <person name="Morin E."/>
            <person name="Murat C."/>
            <person name="Sun H."/>
            <person name="Tunlid A."/>
            <person name="Henrissat B."/>
            <person name="Grigoriev I.V."/>
            <person name="Hibbett D.S."/>
            <person name="Martin F."/>
            <person name="Nordberg H.P."/>
            <person name="Cantor M.N."/>
            <person name="Hua S.X."/>
        </authorList>
    </citation>
    <scope>NUCLEOTIDE SEQUENCE [LARGE SCALE GENOMIC DNA]</scope>
    <source>
        <strain evidence="1 2">MUT 4182</strain>
    </source>
</reference>
<sequence>MERKRNMNHSEERRRIRGTSCMGKDDWIVKGMRLDRRRSKGSRKASCMVGGVMQESELNESVFFNIVMREMQFSLGSDQRPGAMMMVA</sequence>
<dbReference type="EMBL" id="KN823013">
    <property type="protein sequence ID" value="KIO27150.1"/>
    <property type="molecule type" value="Genomic_DNA"/>
</dbReference>
<dbReference type="Proteomes" id="UP000054248">
    <property type="component" value="Unassembled WGS sequence"/>
</dbReference>
<dbReference type="HOGENOM" id="CLU_2470742_0_0_1"/>
<name>A0A0C3QAA4_9AGAM</name>